<dbReference type="KEGG" id="lrs:PX52LOC_05791"/>
<dbReference type="OrthoDB" id="1028010at2"/>
<dbReference type="EMBL" id="CP042425">
    <property type="protein sequence ID" value="QEL18754.1"/>
    <property type="molecule type" value="Genomic_DNA"/>
</dbReference>
<organism evidence="1 2">
    <name type="scientific">Limnoglobus roseus</name>
    <dbReference type="NCBI Taxonomy" id="2598579"/>
    <lineage>
        <taxon>Bacteria</taxon>
        <taxon>Pseudomonadati</taxon>
        <taxon>Planctomycetota</taxon>
        <taxon>Planctomycetia</taxon>
        <taxon>Gemmatales</taxon>
        <taxon>Gemmataceae</taxon>
        <taxon>Limnoglobus</taxon>
    </lineage>
</organism>
<dbReference type="Proteomes" id="UP000324974">
    <property type="component" value="Chromosome"/>
</dbReference>
<dbReference type="InterPro" id="IPR021686">
    <property type="entry name" value="DUF3268"/>
</dbReference>
<dbReference type="RefSeq" id="WP_149113217.1">
    <property type="nucleotide sequence ID" value="NZ_CP042425.1"/>
</dbReference>
<accession>A0A5C1ANG2</accession>
<dbReference type="AlphaFoldDB" id="A0A5C1ANG2"/>
<keyword evidence="2" id="KW-1185">Reference proteome</keyword>
<gene>
    <name evidence="1" type="ORF">PX52LOC_05791</name>
</gene>
<sequence length="133" mass="15143">MSTGSVSRILYCCGCTRDVQARLTDGREVYPHRADLFSLPFWKCDTCGNYVGCHHKTTDRTRPLGNIPTKELKNARQHIHRILDPIWKEGKMPRGKVYATLAKELGLKEYHTAEIRTVDEARRVYAIVKGLAA</sequence>
<evidence type="ECO:0000313" key="2">
    <source>
        <dbReference type="Proteomes" id="UP000324974"/>
    </source>
</evidence>
<name>A0A5C1ANG2_9BACT</name>
<protein>
    <submittedName>
        <fullName evidence="1">Uncharacterized protein</fullName>
    </submittedName>
</protein>
<dbReference type="Pfam" id="PF11672">
    <property type="entry name" value="DUF3268"/>
    <property type="match status" value="1"/>
</dbReference>
<reference evidence="2" key="1">
    <citation type="submission" date="2019-08" db="EMBL/GenBank/DDBJ databases">
        <title>Limnoglobus roseus gen. nov., sp. nov., a novel freshwater planctomycete with a giant genome from the family Gemmataceae.</title>
        <authorList>
            <person name="Kulichevskaya I.S."/>
            <person name="Naumoff D.G."/>
            <person name="Miroshnikov K."/>
            <person name="Ivanova A."/>
            <person name="Philippov D.A."/>
            <person name="Hakobyan A."/>
            <person name="Rijpstra I.C."/>
            <person name="Sinninghe Damste J.S."/>
            <person name="Liesack W."/>
            <person name="Dedysh S.N."/>
        </authorList>
    </citation>
    <scope>NUCLEOTIDE SEQUENCE [LARGE SCALE GENOMIC DNA]</scope>
    <source>
        <strain evidence="2">PX52</strain>
    </source>
</reference>
<evidence type="ECO:0000313" key="1">
    <source>
        <dbReference type="EMBL" id="QEL18754.1"/>
    </source>
</evidence>
<proteinExistence type="predicted"/>